<dbReference type="AlphaFoldDB" id="A0A6J3M8V0"/>
<dbReference type="GeneID" id="54358105"/>
<dbReference type="RefSeq" id="XP_033461339.1">
    <property type="nucleotide sequence ID" value="XM_033600305.1"/>
</dbReference>
<dbReference type="SMART" id="SM00721">
    <property type="entry name" value="BAR"/>
    <property type="match status" value="1"/>
</dbReference>
<dbReference type="PROSITE" id="PS50010">
    <property type="entry name" value="DH_2"/>
    <property type="match status" value="1"/>
</dbReference>
<dbReference type="InterPro" id="IPR027267">
    <property type="entry name" value="AH/BAR_dom_sf"/>
</dbReference>
<dbReference type="Gene3D" id="1.20.1270.60">
    <property type="entry name" value="Arfaptin homology (AH) domain/BAR domain"/>
    <property type="match status" value="1"/>
</dbReference>
<dbReference type="GO" id="GO:0032955">
    <property type="term" value="P:regulation of division septum assembly"/>
    <property type="evidence" value="ECO:0007669"/>
    <property type="project" value="TreeGrafter"/>
</dbReference>
<reference evidence="4" key="2">
    <citation type="submission" date="2020-04" db="EMBL/GenBank/DDBJ databases">
        <authorList>
            <consortium name="NCBI Genome Project"/>
        </authorList>
    </citation>
    <scope>NUCLEOTIDE SEQUENCE</scope>
    <source>
        <strain evidence="4">CBS 342.82</strain>
    </source>
</reference>
<evidence type="ECO:0000256" key="1">
    <source>
        <dbReference type="ARBA" id="ARBA00022658"/>
    </source>
</evidence>
<evidence type="ECO:0000259" key="2">
    <source>
        <dbReference type="PROSITE" id="PS50010"/>
    </source>
</evidence>
<gene>
    <name evidence="4" type="ORF">K489DRAFT_295919</name>
</gene>
<keyword evidence="3" id="KW-1185">Reference proteome</keyword>
<dbReference type="GO" id="GO:0005085">
    <property type="term" value="F:guanyl-nucleotide exchange factor activity"/>
    <property type="evidence" value="ECO:0007669"/>
    <property type="project" value="UniProtKB-KW"/>
</dbReference>
<dbReference type="PANTHER" id="PTHR22834:SF20">
    <property type="entry name" value="SH3 DOMAIN-CONTAINING PROTEIN"/>
    <property type="match status" value="1"/>
</dbReference>
<dbReference type="InterPro" id="IPR051492">
    <property type="entry name" value="Dynamin-Rho_GEF"/>
</dbReference>
<sequence>EKLAKTTSPAAPAPEQKRLSKRRHIIKELIDTENSYHQDLKIIEDIYKATCTPELVAPEDKKILFGNCDEIEKFAIYFYDELRKAATQVYVPPKSQRWGTRRNSFSTTQSDNTTNAFTDAVDDEKDRTSLIGSVFLANMVTMEQVYGTYLKNHDAANQRLAALQGTPTVKCWLDECHANASDITAAWDLDSLLVKPTQRVAKYPMLLQQLLETTPADHPDHENLKTAVKDSIAMLTRINDAKKRADLVDSIVNGRRRKESDLRGGLVKAFGRRTDRLKERVGLQEAFQDPDFDDLAHKFGGHFIRLQICMRDVQDYMNRTDKAVEIINNYASALELFTDVAPSSLPEIESKWRRYGQTIRDLNLVAFTEHKTAVQKRVLTPMIACIKLHEGPQNAIAKRKKRIVDYAKCKGDEKRGIKPDKKTLEAAEIYVALNDQLKIELPKLYSLTASLVQRCLHCFLDIQLQWNSTWERKLRPLLEASDIPVDVSQIEHAFKADYGEIERKCMELSVCNGNL</sequence>
<dbReference type="PANTHER" id="PTHR22834">
    <property type="entry name" value="NUCLEAR FUSION PROTEIN FUS2"/>
    <property type="match status" value="1"/>
</dbReference>
<dbReference type="InterPro" id="IPR004148">
    <property type="entry name" value="BAR_dom"/>
</dbReference>
<dbReference type="InterPro" id="IPR035899">
    <property type="entry name" value="DBL_dom_sf"/>
</dbReference>
<name>A0A6J3M8V0_9PEZI</name>
<dbReference type="Proteomes" id="UP000504637">
    <property type="component" value="Unplaced"/>
</dbReference>
<proteinExistence type="predicted"/>
<dbReference type="SUPFAM" id="SSF103657">
    <property type="entry name" value="BAR/IMD domain-like"/>
    <property type="match status" value="1"/>
</dbReference>
<reference evidence="4" key="1">
    <citation type="submission" date="2020-01" db="EMBL/GenBank/DDBJ databases">
        <authorList>
            <consortium name="DOE Joint Genome Institute"/>
            <person name="Haridas S."/>
            <person name="Albert R."/>
            <person name="Binder M."/>
            <person name="Bloem J."/>
            <person name="Labutti K."/>
            <person name="Salamov A."/>
            <person name="Andreopoulos B."/>
            <person name="Baker S.E."/>
            <person name="Barry K."/>
            <person name="Bills G."/>
            <person name="Bluhm B.H."/>
            <person name="Cannon C."/>
            <person name="Castanera R."/>
            <person name="Culley D.E."/>
            <person name="Daum C."/>
            <person name="Ezra D."/>
            <person name="Gonzalez J.B."/>
            <person name="Henrissat B."/>
            <person name="Kuo A."/>
            <person name="Liang C."/>
            <person name="Lipzen A."/>
            <person name="Lutzoni F."/>
            <person name="Magnuson J."/>
            <person name="Mondo S."/>
            <person name="Nolan M."/>
            <person name="Ohm R."/>
            <person name="Pangilinan J."/>
            <person name="Park H.-J."/>
            <person name="Ramirez L."/>
            <person name="Alfaro M."/>
            <person name="Sun H."/>
            <person name="Tritt A."/>
            <person name="Yoshinaga Y."/>
            <person name="Zwiers L.-H."/>
            <person name="Turgeon B.G."/>
            <person name="Goodwin S.B."/>
            <person name="Spatafora J.W."/>
            <person name="Crous P.W."/>
            <person name="Grigoriev I.V."/>
        </authorList>
    </citation>
    <scope>NUCLEOTIDE SEQUENCE</scope>
    <source>
        <strain evidence="4">CBS 342.82</strain>
    </source>
</reference>
<dbReference type="FunFam" id="1.20.900.10:FF:000053">
    <property type="entry name" value="Rho guanyl nucleotide exchange factor, putative"/>
    <property type="match status" value="1"/>
</dbReference>
<dbReference type="SUPFAM" id="SSF48065">
    <property type="entry name" value="DBL homology domain (DH-domain)"/>
    <property type="match status" value="1"/>
</dbReference>
<evidence type="ECO:0000313" key="4">
    <source>
        <dbReference type="RefSeq" id="XP_033461339.1"/>
    </source>
</evidence>
<dbReference type="Pfam" id="PF03114">
    <property type="entry name" value="BAR"/>
    <property type="match status" value="1"/>
</dbReference>
<feature type="non-terminal residue" evidence="4">
    <location>
        <position position="1"/>
    </location>
</feature>
<dbReference type="SMART" id="SM00325">
    <property type="entry name" value="RhoGEF"/>
    <property type="match status" value="1"/>
</dbReference>
<dbReference type="CDD" id="cd00160">
    <property type="entry name" value="RhoGEF"/>
    <property type="match status" value="1"/>
</dbReference>
<keyword evidence="1" id="KW-0344">Guanine-nucleotide releasing factor</keyword>
<dbReference type="GO" id="GO:0031991">
    <property type="term" value="P:regulation of actomyosin contractile ring contraction"/>
    <property type="evidence" value="ECO:0007669"/>
    <property type="project" value="TreeGrafter"/>
</dbReference>
<dbReference type="InterPro" id="IPR000219">
    <property type="entry name" value="DH_dom"/>
</dbReference>
<protein>
    <submittedName>
        <fullName evidence="4">Dbl homology domain-containing protein</fullName>
    </submittedName>
</protein>
<feature type="non-terminal residue" evidence="4">
    <location>
        <position position="515"/>
    </location>
</feature>
<dbReference type="OrthoDB" id="10256089at2759"/>
<dbReference type="CDD" id="cd07589">
    <property type="entry name" value="BAR_DNMBP"/>
    <property type="match status" value="1"/>
</dbReference>
<evidence type="ECO:0000313" key="3">
    <source>
        <dbReference type="Proteomes" id="UP000504637"/>
    </source>
</evidence>
<feature type="domain" description="DH" evidence="2">
    <location>
        <begin position="21"/>
        <end position="241"/>
    </location>
</feature>
<dbReference type="Pfam" id="PF00621">
    <property type="entry name" value="RhoGEF"/>
    <property type="match status" value="1"/>
</dbReference>
<dbReference type="Gene3D" id="1.20.900.10">
    <property type="entry name" value="Dbl homology (DH) domain"/>
    <property type="match status" value="1"/>
</dbReference>
<reference evidence="4" key="3">
    <citation type="submission" date="2025-08" db="UniProtKB">
        <authorList>
            <consortium name="RefSeq"/>
        </authorList>
    </citation>
    <scope>IDENTIFICATION</scope>
    <source>
        <strain evidence="4">CBS 342.82</strain>
    </source>
</reference>
<accession>A0A6J3M8V0</accession>
<organism evidence="4">
    <name type="scientific">Dissoconium aciculare CBS 342.82</name>
    <dbReference type="NCBI Taxonomy" id="1314786"/>
    <lineage>
        <taxon>Eukaryota</taxon>
        <taxon>Fungi</taxon>
        <taxon>Dikarya</taxon>
        <taxon>Ascomycota</taxon>
        <taxon>Pezizomycotina</taxon>
        <taxon>Dothideomycetes</taxon>
        <taxon>Dothideomycetidae</taxon>
        <taxon>Mycosphaerellales</taxon>
        <taxon>Dissoconiaceae</taxon>
        <taxon>Dissoconium</taxon>
    </lineage>
</organism>
<dbReference type="GO" id="GO:0005737">
    <property type="term" value="C:cytoplasm"/>
    <property type="evidence" value="ECO:0007669"/>
    <property type="project" value="InterPro"/>
</dbReference>